<dbReference type="SUPFAM" id="SSF48403">
    <property type="entry name" value="Ankyrin repeat"/>
    <property type="match status" value="1"/>
</dbReference>
<dbReference type="InterPro" id="IPR000209">
    <property type="entry name" value="Peptidase_S8/S53_dom"/>
</dbReference>
<dbReference type="Pfam" id="PF12796">
    <property type="entry name" value="Ank_2"/>
    <property type="match status" value="1"/>
</dbReference>
<accession>A0A9P8LI03</accession>
<dbReference type="Proteomes" id="UP000750711">
    <property type="component" value="Unassembled WGS sequence"/>
</dbReference>
<evidence type="ECO:0000313" key="5">
    <source>
        <dbReference type="EMBL" id="KAH0566275.1"/>
    </source>
</evidence>
<dbReference type="PROSITE" id="PS50088">
    <property type="entry name" value="ANK_REPEAT"/>
    <property type="match status" value="1"/>
</dbReference>
<dbReference type="EMBL" id="JAGHQM010000019">
    <property type="protein sequence ID" value="KAH0566275.1"/>
    <property type="molecule type" value="Genomic_DNA"/>
</dbReference>
<dbReference type="PANTHER" id="PTHR24178:SF34">
    <property type="entry name" value="OS07G0532500 PROTEIN"/>
    <property type="match status" value="1"/>
</dbReference>
<proteinExistence type="predicted"/>
<dbReference type="InterPro" id="IPR036770">
    <property type="entry name" value="Ankyrin_rpt-contain_sf"/>
</dbReference>
<name>A0A9P8LI03_9PEZI</name>
<reference evidence="5" key="1">
    <citation type="submission" date="2021-03" db="EMBL/GenBank/DDBJ databases">
        <title>Comparative genomics and phylogenomic investigation of the class Geoglossomycetes provide insights into ecological specialization and systematics.</title>
        <authorList>
            <person name="Melie T."/>
            <person name="Pirro S."/>
            <person name="Miller A.N."/>
            <person name="Quandt A."/>
        </authorList>
    </citation>
    <scope>NUCLEOTIDE SEQUENCE</scope>
    <source>
        <strain evidence="5">CAQ_001_2017</strain>
    </source>
</reference>
<protein>
    <recommendedName>
        <fullName evidence="4">Peptidase S8/S53 domain-containing protein</fullName>
    </recommendedName>
</protein>
<feature type="domain" description="Peptidase S8/S53" evidence="4">
    <location>
        <begin position="570"/>
        <end position="782"/>
    </location>
</feature>
<dbReference type="Gene3D" id="3.40.50.200">
    <property type="entry name" value="Peptidase S8/S53 domain"/>
    <property type="match status" value="1"/>
</dbReference>
<dbReference type="GO" id="GO:0006508">
    <property type="term" value="P:proteolysis"/>
    <property type="evidence" value="ECO:0007669"/>
    <property type="project" value="InterPro"/>
</dbReference>
<dbReference type="AlphaFoldDB" id="A0A9P8LI03"/>
<organism evidence="5 6">
    <name type="scientific">Trichoglossum hirsutum</name>
    <dbReference type="NCBI Taxonomy" id="265104"/>
    <lineage>
        <taxon>Eukaryota</taxon>
        <taxon>Fungi</taxon>
        <taxon>Dikarya</taxon>
        <taxon>Ascomycota</taxon>
        <taxon>Pezizomycotina</taxon>
        <taxon>Geoglossomycetes</taxon>
        <taxon>Geoglossales</taxon>
        <taxon>Geoglossaceae</taxon>
        <taxon>Trichoglossum</taxon>
    </lineage>
</organism>
<keyword evidence="2 3" id="KW-0040">ANK repeat</keyword>
<evidence type="ECO:0000259" key="4">
    <source>
        <dbReference type="Pfam" id="PF00082"/>
    </source>
</evidence>
<gene>
    <name evidence="5" type="ORF">GP486_000327</name>
</gene>
<evidence type="ECO:0000256" key="2">
    <source>
        <dbReference type="ARBA" id="ARBA00023043"/>
    </source>
</evidence>
<dbReference type="SUPFAM" id="SSF52743">
    <property type="entry name" value="Subtilisin-like"/>
    <property type="match status" value="1"/>
</dbReference>
<comment type="caution">
    <text evidence="5">The sequence shown here is derived from an EMBL/GenBank/DDBJ whole genome shotgun (WGS) entry which is preliminary data.</text>
</comment>
<evidence type="ECO:0000256" key="3">
    <source>
        <dbReference type="PROSITE-ProRule" id="PRU00023"/>
    </source>
</evidence>
<feature type="repeat" description="ANK" evidence="3">
    <location>
        <begin position="193"/>
        <end position="220"/>
    </location>
</feature>
<dbReference type="GO" id="GO:0004252">
    <property type="term" value="F:serine-type endopeptidase activity"/>
    <property type="evidence" value="ECO:0007669"/>
    <property type="project" value="InterPro"/>
</dbReference>
<keyword evidence="6" id="KW-1185">Reference proteome</keyword>
<evidence type="ECO:0000313" key="6">
    <source>
        <dbReference type="Proteomes" id="UP000750711"/>
    </source>
</evidence>
<dbReference type="PROSITE" id="PS50297">
    <property type="entry name" value="ANK_REP_REGION"/>
    <property type="match status" value="1"/>
</dbReference>
<dbReference type="InterPro" id="IPR002110">
    <property type="entry name" value="Ankyrin_rpt"/>
</dbReference>
<dbReference type="InterPro" id="IPR036852">
    <property type="entry name" value="Peptidase_S8/S53_dom_sf"/>
</dbReference>
<evidence type="ECO:0000256" key="1">
    <source>
        <dbReference type="ARBA" id="ARBA00022737"/>
    </source>
</evidence>
<dbReference type="PANTHER" id="PTHR24178">
    <property type="entry name" value="MOLTING PROTEIN MLT-4"/>
    <property type="match status" value="1"/>
</dbReference>
<dbReference type="Gene3D" id="1.25.40.20">
    <property type="entry name" value="Ankyrin repeat-containing domain"/>
    <property type="match status" value="2"/>
</dbReference>
<keyword evidence="1" id="KW-0677">Repeat</keyword>
<dbReference type="SMART" id="SM00248">
    <property type="entry name" value="ANK"/>
    <property type="match status" value="4"/>
</dbReference>
<dbReference type="Pfam" id="PF00082">
    <property type="entry name" value="Peptidase_S8"/>
    <property type="match status" value="1"/>
</dbReference>
<sequence length="875" mass="97931">MTTSVDQSILFDGIQQGNSSQVEEYLNSPGSMATALQDLRNRQGYTPLAAAVINGNLRALEILHKFMEEGGEPIQPGTSEKDDLLCLAITNVRAGPGKGILDFVLAKWGIDLAFTCFDVSGQSALHFAASRDVTEVFKFLRKADLMRLKTELLKGRDLNVPNPLHLAALSGHPNVVNELLSIEPSLAEMQDSKGETSLHKAVEKGKKDIVEALLKKNPNLIRHCDNSGRSPYLCALKKKGRQSDLVPNSQPDLEPYLRERILRLPDLDPKEMRQLLFDKSQGNELFLDLDLKMFDQTSSGFLTYLDRLPKMPVEYEPWLRVVRLPSLQCDSPGSSGHYLRGHREACLIFEHLRKKNVERVFEVVVPDCRTHSHTNEDIVKCLQGLHVKRLDWRKKDLSVATIIEAAPDVEEISLLSSGNMDVLSHWASYEGLYRLSKLQHVDITISRDEANVEEPEDTCSAIQSRLESLIQHNHQVHLLYNLGSPSIEWDPSDCHCKPTRRFPHVHVNLEALPDIDEQNGSTRGIDSELIVVKEDIFTKMKPILDFLKTFPSARKTRKDCGYVIDHPIRIAIIDNGAAADLFTDITGHSFVESGVRSWGDSHWYIVCNTHGTQMAYLIDKMNKFRRLYVAKTHLGSSHQGLDSDAAVEAINWATGSIVDADIISMSWTLSPESARDSNTRGKVGEALSEAKKRLVFCATGDGGPTAPFAYPARFPFTIAISTTTIGGVDPPLAQSEHAGFSLPGEDLDVQVPTYLNPMGWEKTRGSSAATALAAGLASLILSCVRFAYYEEPLTNILRTPLNLRKGTMNPAAERAFKKFRDQDNMRRVFEDMCGSPDHRKKFVQPWTVFKPELSRMDFDEAKAWLRAYFDKVLQM</sequence>